<dbReference type="eggNOG" id="COG4888">
    <property type="taxonomic scope" value="Bacteria"/>
</dbReference>
<accession>D2QD26</accession>
<feature type="compositionally biased region" description="Basic and acidic residues" evidence="2">
    <location>
        <begin position="242"/>
        <end position="252"/>
    </location>
</feature>
<keyword evidence="5" id="KW-1185">Reference proteome</keyword>
<dbReference type="InterPro" id="IPR027039">
    <property type="entry name" value="Crtac1"/>
</dbReference>
<gene>
    <name evidence="4" type="ordered locus">Slin_5057</name>
</gene>
<feature type="domain" description="ASPIC/UnbV" evidence="3">
    <location>
        <begin position="578"/>
        <end position="645"/>
    </location>
</feature>
<dbReference type="KEGG" id="sli:Slin_5057"/>
<evidence type="ECO:0000313" key="5">
    <source>
        <dbReference type="Proteomes" id="UP000002028"/>
    </source>
</evidence>
<dbReference type="PANTHER" id="PTHR16026:SF0">
    <property type="entry name" value="CARTILAGE ACIDIC PROTEIN 1"/>
    <property type="match status" value="1"/>
</dbReference>
<keyword evidence="1" id="KW-0732">Signal</keyword>
<dbReference type="EMBL" id="CP001769">
    <property type="protein sequence ID" value="ADB41032.1"/>
    <property type="molecule type" value="Genomic_DNA"/>
</dbReference>
<dbReference type="STRING" id="504472.Slin_5057"/>
<dbReference type="InterPro" id="IPR011519">
    <property type="entry name" value="UnbV_ASPIC"/>
</dbReference>
<evidence type="ECO:0000256" key="2">
    <source>
        <dbReference type="SAM" id="MobiDB-lite"/>
    </source>
</evidence>
<dbReference type="RefSeq" id="WP_012929533.1">
    <property type="nucleotide sequence ID" value="NC_013730.1"/>
</dbReference>
<dbReference type="PROSITE" id="PS51257">
    <property type="entry name" value="PROKAR_LIPOPROTEIN"/>
    <property type="match status" value="1"/>
</dbReference>
<dbReference type="Pfam" id="PF13517">
    <property type="entry name" value="FG-GAP_3"/>
    <property type="match status" value="4"/>
</dbReference>
<evidence type="ECO:0000256" key="1">
    <source>
        <dbReference type="ARBA" id="ARBA00022729"/>
    </source>
</evidence>
<protein>
    <submittedName>
        <fullName evidence="4">ASPIC/UnbV domain protein</fullName>
    </submittedName>
</protein>
<reference evidence="4 5" key="1">
    <citation type="journal article" date="2010" name="Stand. Genomic Sci.">
        <title>Complete genome sequence of Spirosoma linguale type strain (1).</title>
        <authorList>
            <person name="Lail K."/>
            <person name="Sikorski J."/>
            <person name="Saunders E."/>
            <person name="Lapidus A."/>
            <person name="Glavina Del Rio T."/>
            <person name="Copeland A."/>
            <person name="Tice H."/>
            <person name="Cheng J.-F."/>
            <person name="Lucas S."/>
            <person name="Nolan M."/>
            <person name="Bruce D."/>
            <person name="Goodwin L."/>
            <person name="Pitluck S."/>
            <person name="Ivanova N."/>
            <person name="Mavromatis K."/>
            <person name="Ovchinnikova G."/>
            <person name="Pati A."/>
            <person name="Chen A."/>
            <person name="Palaniappan K."/>
            <person name="Land M."/>
            <person name="Hauser L."/>
            <person name="Chang Y.-J."/>
            <person name="Jeffries C.D."/>
            <person name="Chain P."/>
            <person name="Brettin T."/>
            <person name="Detter J.C."/>
            <person name="Schuetze A."/>
            <person name="Rohde M."/>
            <person name="Tindall B.J."/>
            <person name="Goeker M."/>
            <person name="Bristow J."/>
            <person name="Eisen J.A."/>
            <person name="Markowitz V."/>
            <person name="Hugenholtz P."/>
            <person name="Kyrpides N.C."/>
            <person name="Klenk H.-P."/>
            <person name="Chen F."/>
        </authorList>
    </citation>
    <scope>NUCLEOTIDE SEQUENCE [LARGE SCALE GENOMIC DNA]</scope>
    <source>
        <strain evidence="5">ATCC 33905 / DSM 74 / LMG 10896 / Claus 1</strain>
    </source>
</reference>
<dbReference type="SUPFAM" id="SSF69318">
    <property type="entry name" value="Integrin alpha N-terminal domain"/>
    <property type="match status" value="3"/>
</dbReference>
<dbReference type="Gene3D" id="2.130.10.130">
    <property type="entry name" value="Integrin alpha, N-terminal"/>
    <property type="match status" value="3"/>
</dbReference>
<dbReference type="HOGENOM" id="CLU_281416_0_0_10"/>
<dbReference type="InterPro" id="IPR028994">
    <property type="entry name" value="Integrin_alpha_N"/>
</dbReference>
<dbReference type="Pfam" id="PF07593">
    <property type="entry name" value="UnbV_ASPIC"/>
    <property type="match status" value="1"/>
</dbReference>
<feature type="region of interest" description="Disordered" evidence="2">
    <location>
        <begin position="237"/>
        <end position="272"/>
    </location>
</feature>
<evidence type="ECO:0000259" key="3">
    <source>
        <dbReference type="Pfam" id="PF07593"/>
    </source>
</evidence>
<proteinExistence type="predicted"/>
<dbReference type="InterPro" id="IPR013517">
    <property type="entry name" value="FG-GAP"/>
</dbReference>
<evidence type="ECO:0000313" key="4">
    <source>
        <dbReference type="EMBL" id="ADB41032.1"/>
    </source>
</evidence>
<name>D2QD26_SPILD</name>
<organism evidence="4 5">
    <name type="scientific">Spirosoma linguale (strain ATCC 33905 / DSM 74 / LMG 10896 / Claus 1)</name>
    <dbReference type="NCBI Taxonomy" id="504472"/>
    <lineage>
        <taxon>Bacteria</taxon>
        <taxon>Pseudomonadati</taxon>
        <taxon>Bacteroidota</taxon>
        <taxon>Cytophagia</taxon>
        <taxon>Cytophagales</taxon>
        <taxon>Cytophagaceae</taxon>
        <taxon>Spirosoma</taxon>
    </lineage>
</organism>
<dbReference type="PANTHER" id="PTHR16026">
    <property type="entry name" value="CARTILAGE ACIDIC PROTEIN 1"/>
    <property type="match status" value="1"/>
</dbReference>
<dbReference type="Proteomes" id="UP000002028">
    <property type="component" value="Chromosome"/>
</dbReference>
<dbReference type="AlphaFoldDB" id="D2QD26"/>
<sequence>MRISLLVLAIGLIAGCRSEQQQPADPLFRKLPAEETHVNFSNTITDDKDFNVFNYRNFYNGGGVAIGDVNNDGLSDVLLIANMGDNKLYLNRTATSKAGSEQPGIQFEDVTAKAGVAGKRAWSTGATFADVNGDGRLDIYICNAGNRDGDDRANELFINNGNDASGIPTFTERAAEYGLDDRGYSTHAAFFDYDRDGDLDMYLLNNSFMPVGKLQYANLRSQRDSLGGHKLFENRSQGYSLRSEERGARSEEPSGGGRKKGSGEKKGKTSGPVFVDVSEEAGIYGSLIGFGLGITIGDVNDDNWLDIYISNDFYERDYLYINNHDGTFKESIKESMPHTSLSSMGADVADVNNDGRLDIFITDMLPGNDRRLKRTSSYESHDLEQIKVGRDFHYQFMQNMLHLNQGNQPGNGGLPVFSDIARFAGVQATDWSWGALLFDMDNDGQKDIFVANGIAKDVTDQDFVNFLADRENMAQIARQRAFNFKEFLDKAPSEGVPNYAFHNDGNLQFTNKAFDWGLSEPDFSNGAAYGDLDNDGDLDLIVNNMNAPVAIYQNQSVEKNKTNYLKIKLEGTGMNRNAIGARVFLHQPGQTQLLQQMPNRGFESSVDLNLLFGLGASPTIDSLVVIWPDDKMQTVRKPKANQMLTLRQQDANQLWKPDPTTQTPAFQDNTGTSGLSYLHQESAFVDYNRDALLKQQLSTQGPALATGDVNGDGLDDVFFGGASGHAGHLFVQHTAGRFVDKTPAVMRQDTTYEAVDAVLFDADGDKDLDLYVVSGSNEFGEETDELLDRFYLNDGKGNFTRSETALPNLKANGSCVAAGDFDRDGDIDLFIGSRMIPGQYGRDPASYLLSNDGTGNFKNYTKRSLAEVEQLGMVTDATWADLNGDSYPELVVVSDWGPVRVFENKRGKLSQNPEFTIKNAQGDVLKTNGWWNCVTAGDADGDGDLDLVIGNLGTNSRIKANQTIPAELYTGDFDHNGTVEQIINCADETGELYPMVLKQELQKAMPTIKKKYVKYVDYAGKKITDVLDEDQRKQAVVKQAFMGETVILLNDGKGKLTLQPLPAEAQFSPVCGALFTDYDHDGHTDLLLTGNFLDVLPEIGRYDASYGVTLHNKGKAANGTIRYESVNPAVSGFFVRGQVRHIAQLKQGQIILAKNNDKAQVFSLKK</sequence>